<evidence type="ECO:0000313" key="1">
    <source>
        <dbReference type="EMBL" id="SNS59291.1"/>
    </source>
</evidence>
<dbReference type="RefSeq" id="WP_089244623.1">
    <property type="nucleotide sequence ID" value="NZ_FZOW01000003.1"/>
</dbReference>
<organism evidence="1 2">
    <name type="scientific">Rhodococcoides kyotonense</name>
    <dbReference type="NCBI Taxonomy" id="398843"/>
    <lineage>
        <taxon>Bacteria</taxon>
        <taxon>Bacillati</taxon>
        <taxon>Actinomycetota</taxon>
        <taxon>Actinomycetes</taxon>
        <taxon>Mycobacteriales</taxon>
        <taxon>Nocardiaceae</taxon>
        <taxon>Rhodococcoides</taxon>
    </lineage>
</organism>
<dbReference type="Proteomes" id="UP000198327">
    <property type="component" value="Unassembled WGS sequence"/>
</dbReference>
<dbReference type="AlphaFoldDB" id="A0A239FQW9"/>
<gene>
    <name evidence="1" type="ORF">SAMN05421642_103416</name>
</gene>
<protein>
    <submittedName>
        <fullName evidence="1">Uncharacterized protein</fullName>
    </submittedName>
</protein>
<evidence type="ECO:0000313" key="2">
    <source>
        <dbReference type="Proteomes" id="UP000198327"/>
    </source>
</evidence>
<keyword evidence="2" id="KW-1185">Reference proteome</keyword>
<accession>A0A239FQW9</accession>
<dbReference type="EMBL" id="FZOW01000003">
    <property type="protein sequence ID" value="SNS59291.1"/>
    <property type="molecule type" value="Genomic_DNA"/>
</dbReference>
<name>A0A239FQW9_9NOCA</name>
<sequence>MYQHLDDNDLLAEIDVITRERDTLDRIARAGRYDSQDAARQARNVGQKLVGLHIERQQRGLDIDSAA</sequence>
<reference evidence="2" key="1">
    <citation type="submission" date="2017-06" db="EMBL/GenBank/DDBJ databases">
        <authorList>
            <person name="Varghese N."/>
            <person name="Submissions S."/>
        </authorList>
    </citation>
    <scope>NUCLEOTIDE SEQUENCE [LARGE SCALE GENOMIC DNA]</scope>
    <source>
        <strain evidence="2">JCM 23211</strain>
    </source>
</reference>
<proteinExistence type="predicted"/>
<dbReference type="OrthoDB" id="9871117at2"/>